<dbReference type="AlphaFoldDB" id="A0A6G1DUH1"/>
<protein>
    <submittedName>
        <fullName evidence="1">Uncharacterized protein</fullName>
    </submittedName>
</protein>
<evidence type="ECO:0000313" key="2">
    <source>
        <dbReference type="Proteomes" id="UP000479710"/>
    </source>
</evidence>
<organism evidence="1 2">
    <name type="scientific">Oryza meyeriana var. granulata</name>
    <dbReference type="NCBI Taxonomy" id="110450"/>
    <lineage>
        <taxon>Eukaryota</taxon>
        <taxon>Viridiplantae</taxon>
        <taxon>Streptophyta</taxon>
        <taxon>Embryophyta</taxon>
        <taxon>Tracheophyta</taxon>
        <taxon>Spermatophyta</taxon>
        <taxon>Magnoliopsida</taxon>
        <taxon>Liliopsida</taxon>
        <taxon>Poales</taxon>
        <taxon>Poaceae</taxon>
        <taxon>BOP clade</taxon>
        <taxon>Oryzoideae</taxon>
        <taxon>Oryzeae</taxon>
        <taxon>Oryzinae</taxon>
        <taxon>Oryza</taxon>
        <taxon>Oryza meyeriana</taxon>
    </lineage>
</organism>
<evidence type="ECO:0000313" key="1">
    <source>
        <dbReference type="EMBL" id="KAF0915754.1"/>
    </source>
</evidence>
<proteinExistence type="predicted"/>
<keyword evidence="2" id="KW-1185">Reference proteome</keyword>
<dbReference type="EMBL" id="SPHZ02000006">
    <property type="protein sequence ID" value="KAF0915754.1"/>
    <property type="molecule type" value="Genomic_DNA"/>
</dbReference>
<reference evidence="1 2" key="1">
    <citation type="submission" date="2019-11" db="EMBL/GenBank/DDBJ databases">
        <title>Whole genome sequence of Oryza granulata.</title>
        <authorList>
            <person name="Li W."/>
        </authorList>
    </citation>
    <scope>NUCLEOTIDE SEQUENCE [LARGE SCALE GENOMIC DNA]</scope>
    <source>
        <strain evidence="2">cv. Menghai</strain>
        <tissue evidence="1">Leaf</tissue>
    </source>
</reference>
<gene>
    <name evidence="1" type="ORF">E2562_038641</name>
</gene>
<name>A0A6G1DUH1_9ORYZ</name>
<comment type="caution">
    <text evidence="1">The sequence shown here is derived from an EMBL/GenBank/DDBJ whole genome shotgun (WGS) entry which is preliminary data.</text>
</comment>
<dbReference type="Proteomes" id="UP000479710">
    <property type="component" value="Unassembled WGS sequence"/>
</dbReference>
<sequence length="50" mass="5064">TGGGAKLEHFVRGNHGDVDEYINDVSGSAELGTIGNHEEVISVETGGAPA</sequence>
<feature type="non-terminal residue" evidence="1">
    <location>
        <position position="1"/>
    </location>
</feature>
<accession>A0A6G1DUH1</accession>